<keyword evidence="1" id="KW-1133">Transmembrane helix</keyword>
<dbReference type="Proteomes" id="UP000605253">
    <property type="component" value="Unassembled WGS sequence"/>
</dbReference>
<reference evidence="2" key="1">
    <citation type="journal article" date="2014" name="Int. J. Syst. Evol. Microbiol.">
        <title>Complete genome sequence of Corynebacterium casei LMG S-19264T (=DSM 44701T), isolated from a smear-ripened cheese.</title>
        <authorList>
            <consortium name="US DOE Joint Genome Institute (JGI-PGF)"/>
            <person name="Walter F."/>
            <person name="Albersmeier A."/>
            <person name="Kalinowski J."/>
            <person name="Ruckert C."/>
        </authorList>
    </citation>
    <scope>NUCLEOTIDE SEQUENCE</scope>
    <source>
        <strain evidence="2">CGMCC 1.12181</strain>
    </source>
</reference>
<keyword evidence="1" id="KW-0472">Membrane</keyword>
<name>A0A917FNL8_9GAMM</name>
<feature type="transmembrane region" description="Helical" evidence="1">
    <location>
        <begin position="73"/>
        <end position="97"/>
    </location>
</feature>
<keyword evidence="3" id="KW-1185">Reference proteome</keyword>
<organism evidence="2 3">
    <name type="scientific">Marinicella pacifica</name>
    <dbReference type="NCBI Taxonomy" id="1171543"/>
    <lineage>
        <taxon>Bacteria</taxon>
        <taxon>Pseudomonadati</taxon>
        <taxon>Pseudomonadota</taxon>
        <taxon>Gammaproteobacteria</taxon>
        <taxon>Lysobacterales</taxon>
        <taxon>Marinicellaceae</taxon>
        <taxon>Marinicella</taxon>
    </lineage>
</organism>
<dbReference type="RefSeq" id="WP_188364897.1">
    <property type="nucleotide sequence ID" value="NZ_BAABJF010000015.1"/>
</dbReference>
<reference evidence="2" key="2">
    <citation type="submission" date="2020-09" db="EMBL/GenBank/DDBJ databases">
        <authorList>
            <person name="Sun Q."/>
            <person name="Zhou Y."/>
        </authorList>
    </citation>
    <scope>NUCLEOTIDE SEQUENCE</scope>
    <source>
        <strain evidence="2">CGMCC 1.12181</strain>
    </source>
</reference>
<dbReference type="EMBL" id="BMEO01000004">
    <property type="protein sequence ID" value="GGF93221.1"/>
    <property type="molecule type" value="Genomic_DNA"/>
</dbReference>
<dbReference type="AlphaFoldDB" id="A0A917FNL8"/>
<gene>
    <name evidence="2" type="ORF">GCM10011365_13080</name>
</gene>
<evidence type="ECO:0000313" key="3">
    <source>
        <dbReference type="Proteomes" id="UP000605253"/>
    </source>
</evidence>
<comment type="caution">
    <text evidence="2">The sequence shown here is derived from an EMBL/GenBank/DDBJ whole genome shotgun (WGS) entry which is preliminary data.</text>
</comment>
<proteinExistence type="predicted"/>
<accession>A0A917FNL8</accession>
<protein>
    <submittedName>
        <fullName evidence="2">Uncharacterized protein</fullName>
    </submittedName>
</protein>
<evidence type="ECO:0000256" key="1">
    <source>
        <dbReference type="SAM" id="Phobius"/>
    </source>
</evidence>
<keyword evidence="1" id="KW-0812">Transmembrane</keyword>
<evidence type="ECO:0000313" key="2">
    <source>
        <dbReference type="EMBL" id="GGF93221.1"/>
    </source>
</evidence>
<sequence>MSKMTPDEKMLQDYIQNKLSAEQTEAVDLWLADHPQALQDMQLDLMFAQGLEEIQADNPTDDSQWLHLPGSSFLQRVGLIAAMAVVFVLGGLTVHFLDKDTGQSMSQPDIIMLSTNRGIEDDVSFNHNENTVIQIPAGYLSDDRYTVELLQKSQTIYQINDVTSQDDLLTVFVPKGLLAAGRYQLKVMNLSTQESETFGLAVH</sequence>